<keyword evidence="2" id="KW-0479">Metal-binding</keyword>
<dbReference type="GO" id="GO:0006508">
    <property type="term" value="P:proteolysis"/>
    <property type="evidence" value="ECO:0007669"/>
    <property type="project" value="UniProtKB-KW"/>
</dbReference>
<keyword evidence="5" id="KW-0482">Metalloprotease</keyword>
<dbReference type="SUPFAM" id="SSF55486">
    <property type="entry name" value="Metalloproteases ('zincins'), catalytic domain"/>
    <property type="match status" value="1"/>
</dbReference>
<feature type="domain" description="Peptidase M12A" evidence="6">
    <location>
        <begin position="29"/>
        <end position="215"/>
    </location>
</feature>
<reference evidence="8" key="1">
    <citation type="submission" date="2017-02" db="UniProtKB">
        <authorList>
            <consortium name="WormBaseParasite"/>
        </authorList>
    </citation>
    <scope>IDENTIFICATION</scope>
</reference>
<name>A0A0N5C162_STREA</name>
<dbReference type="Gene3D" id="3.40.390.10">
    <property type="entry name" value="Collagenase (Catalytic Domain)"/>
    <property type="match status" value="1"/>
</dbReference>
<dbReference type="PANTHER" id="PTHR10127:SF780">
    <property type="entry name" value="METALLOENDOPEPTIDASE"/>
    <property type="match status" value="1"/>
</dbReference>
<dbReference type="InterPro" id="IPR001506">
    <property type="entry name" value="Peptidase_M12A"/>
</dbReference>
<evidence type="ECO:0000313" key="7">
    <source>
        <dbReference type="Proteomes" id="UP000046392"/>
    </source>
</evidence>
<evidence type="ECO:0000256" key="3">
    <source>
        <dbReference type="ARBA" id="ARBA00022801"/>
    </source>
</evidence>
<dbReference type="Pfam" id="PF01400">
    <property type="entry name" value="Astacin"/>
    <property type="match status" value="1"/>
</dbReference>
<dbReference type="GO" id="GO:0046872">
    <property type="term" value="F:metal ion binding"/>
    <property type="evidence" value="ECO:0007669"/>
    <property type="project" value="UniProtKB-KW"/>
</dbReference>
<dbReference type="PANTHER" id="PTHR10127">
    <property type="entry name" value="DISCOIDIN, CUB, EGF, LAMININ , AND ZINC METALLOPROTEASE DOMAIN CONTAINING"/>
    <property type="match status" value="1"/>
</dbReference>
<dbReference type="InterPro" id="IPR024079">
    <property type="entry name" value="MetalloPept_cat_dom_sf"/>
</dbReference>
<dbReference type="WBParaSite" id="SPAL_0001174000.1">
    <property type="protein sequence ID" value="SPAL_0001174000.1"/>
    <property type="gene ID" value="SPAL_0001174000"/>
</dbReference>
<evidence type="ECO:0000256" key="5">
    <source>
        <dbReference type="ARBA" id="ARBA00023049"/>
    </source>
</evidence>
<evidence type="ECO:0000313" key="8">
    <source>
        <dbReference type="WBParaSite" id="SPAL_0001174000.1"/>
    </source>
</evidence>
<proteinExistence type="predicted"/>
<evidence type="ECO:0000259" key="6">
    <source>
        <dbReference type="Pfam" id="PF01400"/>
    </source>
</evidence>
<keyword evidence="3" id="KW-0378">Hydrolase</keyword>
<dbReference type="GO" id="GO:0004222">
    <property type="term" value="F:metalloendopeptidase activity"/>
    <property type="evidence" value="ECO:0007669"/>
    <property type="project" value="InterPro"/>
</dbReference>
<evidence type="ECO:0000256" key="2">
    <source>
        <dbReference type="ARBA" id="ARBA00022723"/>
    </source>
</evidence>
<keyword evidence="7" id="KW-1185">Reference proteome</keyword>
<protein>
    <submittedName>
        <fullName evidence="8">Astacin domain-containing protein</fullName>
    </submittedName>
</protein>
<organism evidence="7 8">
    <name type="scientific">Strongyloides papillosus</name>
    <name type="common">Intestinal threadworm</name>
    <dbReference type="NCBI Taxonomy" id="174720"/>
    <lineage>
        <taxon>Eukaryota</taxon>
        <taxon>Metazoa</taxon>
        <taxon>Ecdysozoa</taxon>
        <taxon>Nematoda</taxon>
        <taxon>Chromadorea</taxon>
        <taxon>Rhabditida</taxon>
        <taxon>Tylenchina</taxon>
        <taxon>Panagrolaimomorpha</taxon>
        <taxon>Strongyloidoidea</taxon>
        <taxon>Strongyloididae</taxon>
        <taxon>Strongyloides</taxon>
    </lineage>
</organism>
<accession>A0A0N5C162</accession>
<keyword evidence="1" id="KW-0645">Protease</keyword>
<evidence type="ECO:0000256" key="1">
    <source>
        <dbReference type="ARBA" id="ARBA00022670"/>
    </source>
</evidence>
<evidence type="ECO:0000256" key="4">
    <source>
        <dbReference type="ARBA" id="ARBA00022833"/>
    </source>
</evidence>
<sequence length="364" mass="42627">MQNTVEVTSLKSTNKPSIDKQLPAYAKCSKIKYHIDRNVLSEYAKYVKKALEIIKSRTFLEFEEQNKPIDRTGINFYSSANEDKVEISYDDKKPTNVRLTGDAYVNRDWLRFYIGYALGLIPEIARKDRDYNVKVFIGNISNFYKKYFEIRKDYPRIYYTTDFDFSSIMLLKPYFGNSPRHNPTYVSNVYPHYEYQFTNNDKFSFNDYKRLNLLYCENQCPKKLCANYGYHGNSCETCKCVFPFTGKDCKSFYKRSKDCSGNIAIIAKPKPIGKRLKNVPDKCYYIIKSDNSKKKVKFTIKKFFTKKPGSCEILIKYRKDKGAEGLLIRRNVYNLSLPALSNNVIVTYFSKDPENELVIGYQEV</sequence>
<dbReference type="AlphaFoldDB" id="A0A0N5C162"/>
<dbReference type="Proteomes" id="UP000046392">
    <property type="component" value="Unplaced"/>
</dbReference>
<keyword evidence="4" id="KW-0862">Zinc</keyword>